<feature type="transmembrane region" description="Helical" evidence="7">
    <location>
        <begin position="343"/>
        <end position="364"/>
    </location>
</feature>
<feature type="transmembrane region" description="Helical" evidence="7">
    <location>
        <begin position="233"/>
        <end position="251"/>
    </location>
</feature>
<protein>
    <submittedName>
        <fullName evidence="8">Solute carrier family 23 protein</fullName>
    </submittedName>
</protein>
<evidence type="ECO:0000256" key="4">
    <source>
        <dbReference type="ARBA" id="ARBA00022692"/>
    </source>
</evidence>
<keyword evidence="4 7" id="KW-0812">Transmembrane</keyword>
<feature type="transmembrane region" description="Helical" evidence="7">
    <location>
        <begin position="185"/>
        <end position="202"/>
    </location>
</feature>
<feature type="transmembrane region" description="Helical" evidence="7">
    <location>
        <begin position="7"/>
        <end position="29"/>
    </location>
</feature>
<keyword evidence="5 7" id="KW-1133">Transmembrane helix</keyword>
<evidence type="ECO:0000256" key="6">
    <source>
        <dbReference type="ARBA" id="ARBA00023136"/>
    </source>
</evidence>
<feature type="transmembrane region" description="Helical" evidence="7">
    <location>
        <begin position="66"/>
        <end position="85"/>
    </location>
</feature>
<feature type="transmembrane region" description="Helical" evidence="7">
    <location>
        <begin position="315"/>
        <end position="337"/>
    </location>
</feature>
<sequence>MPLPALLLNGLQHIAIIAPIGLVFPLLVLRAAGADTQLQEAVISASLVALGLGSILLCARHRALGSGYLAPAVFTAAYLPASLMAAQTGGLPLVFGMTIFAGCCEVLFSFFLRRLRPYLPVEIAGLAVVMIGFILGLIGFRLLFGLDSLGAYRGIGPDGLSLGLGFLALAVIIGLNVWARGVFKVFSVLIGVVLIYPLAWMLDRTDLNNELLEGHDTLFALPTFPLLVPTFDIALAVPFMVGALACALRAIGDITTCQRITDPNWVRPDMTSLEKGVRADGIATLLAGAMGTVGLNTFSGSVGLSQATGMMQRRIGYAIGGLFILLSLFPHVVVLTIGMPDSLTGAILIFSSAFILANGLSIIVSRMLDERRIIAVGVALILGISHDIFPQFYETLPHWLMTITGSSLVVAVVTALLLNGLFRIGISRKAELQLPIKGDLIDEIVAFCRLHGAHWGARRDVIDRVINAMTEAGEMAVSQGHALGTVDIELHYDEYRILARMVFTPDHKASGGGAEADAIDDFAPEASDLELRLMRHFADKVSIEEQRERRLLRLVFQT</sequence>
<keyword evidence="9" id="KW-1185">Reference proteome</keyword>
<evidence type="ECO:0000256" key="7">
    <source>
        <dbReference type="SAM" id="Phobius"/>
    </source>
</evidence>
<comment type="similarity">
    <text evidence="2">Belongs to the nucleobase:cation symporter-2 (NCS2) (TC 2.A.40) family.</text>
</comment>
<comment type="caution">
    <text evidence="8">The sequence shown here is derived from an EMBL/GenBank/DDBJ whole genome shotgun (WGS) entry which is preliminary data.</text>
</comment>
<feature type="transmembrane region" description="Helical" evidence="7">
    <location>
        <begin position="159"/>
        <end position="178"/>
    </location>
</feature>
<evidence type="ECO:0000256" key="2">
    <source>
        <dbReference type="ARBA" id="ARBA00008821"/>
    </source>
</evidence>
<keyword evidence="3" id="KW-0813">Transport</keyword>
<evidence type="ECO:0000256" key="3">
    <source>
        <dbReference type="ARBA" id="ARBA00022448"/>
    </source>
</evidence>
<comment type="subcellular location">
    <subcellularLocation>
        <location evidence="1">Membrane</location>
        <topology evidence="1">Multi-pass membrane protein</topology>
    </subcellularLocation>
</comment>
<dbReference type="InterPro" id="IPR006043">
    <property type="entry name" value="NCS2"/>
</dbReference>
<evidence type="ECO:0000256" key="1">
    <source>
        <dbReference type="ARBA" id="ARBA00004141"/>
    </source>
</evidence>
<dbReference type="PANTHER" id="PTHR42810">
    <property type="entry name" value="PURINE PERMEASE C1399.01C-RELATED"/>
    <property type="match status" value="1"/>
</dbReference>
<dbReference type="Proteomes" id="UP001215503">
    <property type="component" value="Unassembled WGS sequence"/>
</dbReference>
<dbReference type="EMBL" id="JARHUD010000005">
    <property type="protein sequence ID" value="MDF2096391.1"/>
    <property type="molecule type" value="Genomic_DNA"/>
</dbReference>
<reference evidence="8 9" key="1">
    <citation type="submission" date="2023-03" db="EMBL/GenBank/DDBJ databases">
        <title>Fodinicurvata sp. CAU 1616 isolated from sea sendiment.</title>
        <authorList>
            <person name="Kim W."/>
        </authorList>
    </citation>
    <scope>NUCLEOTIDE SEQUENCE [LARGE SCALE GENOMIC DNA]</scope>
    <source>
        <strain evidence="8 9">CAU 1616</strain>
    </source>
</reference>
<evidence type="ECO:0000313" key="9">
    <source>
        <dbReference type="Proteomes" id="UP001215503"/>
    </source>
</evidence>
<feature type="transmembrane region" description="Helical" evidence="7">
    <location>
        <begin position="399"/>
        <end position="422"/>
    </location>
</feature>
<dbReference type="Pfam" id="PF00860">
    <property type="entry name" value="Xan_ur_permease"/>
    <property type="match status" value="1"/>
</dbReference>
<proteinExistence type="inferred from homology"/>
<dbReference type="PANTHER" id="PTHR42810:SF2">
    <property type="entry name" value="PURINE PERMEASE C1399.01C-RELATED"/>
    <property type="match status" value="1"/>
</dbReference>
<accession>A0ABT5YN37</accession>
<feature type="transmembrane region" description="Helical" evidence="7">
    <location>
        <begin position="373"/>
        <end position="393"/>
    </location>
</feature>
<evidence type="ECO:0000313" key="8">
    <source>
        <dbReference type="EMBL" id="MDF2096391.1"/>
    </source>
</evidence>
<keyword evidence="6 7" id="KW-0472">Membrane</keyword>
<organism evidence="8 9">
    <name type="scientific">Aquibaculum arenosum</name>
    <dbReference type="NCBI Taxonomy" id="3032591"/>
    <lineage>
        <taxon>Bacteria</taxon>
        <taxon>Pseudomonadati</taxon>
        <taxon>Pseudomonadota</taxon>
        <taxon>Alphaproteobacteria</taxon>
        <taxon>Rhodospirillales</taxon>
        <taxon>Rhodovibrionaceae</taxon>
        <taxon>Aquibaculum</taxon>
    </lineage>
</organism>
<gene>
    <name evidence="8" type="ORF">P2G67_10420</name>
</gene>
<feature type="transmembrane region" description="Helical" evidence="7">
    <location>
        <begin position="91"/>
        <end position="111"/>
    </location>
</feature>
<evidence type="ECO:0000256" key="5">
    <source>
        <dbReference type="ARBA" id="ARBA00022989"/>
    </source>
</evidence>
<feature type="transmembrane region" description="Helical" evidence="7">
    <location>
        <begin position="41"/>
        <end position="59"/>
    </location>
</feature>
<dbReference type="RefSeq" id="WP_275822745.1">
    <property type="nucleotide sequence ID" value="NZ_JARHUD010000005.1"/>
</dbReference>
<feature type="transmembrane region" description="Helical" evidence="7">
    <location>
        <begin position="123"/>
        <end position="144"/>
    </location>
</feature>
<name>A0ABT5YN37_9PROT</name>